<dbReference type="EMBL" id="MU865620">
    <property type="protein sequence ID" value="KAK4220891.1"/>
    <property type="molecule type" value="Genomic_DNA"/>
</dbReference>
<reference evidence="1" key="2">
    <citation type="submission" date="2023-05" db="EMBL/GenBank/DDBJ databases">
        <authorList>
            <consortium name="Lawrence Berkeley National Laboratory"/>
            <person name="Steindorff A."/>
            <person name="Hensen N."/>
            <person name="Bonometti L."/>
            <person name="Westerberg I."/>
            <person name="Brannstrom I.O."/>
            <person name="Guillou S."/>
            <person name="Cros-Aarteil S."/>
            <person name="Calhoun S."/>
            <person name="Haridas S."/>
            <person name="Kuo A."/>
            <person name="Mondo S."/>
            <person name="Pangilinan J."/>
            <person name="Riley R."/>
            <person name="Labutti K."/>
            <person name="Andreopoulos B."/>
            <person name="Lipzen A."/>
            <person name="Chen C."/>
            <person name="Yanf M."/>
            <person name="Daum C."/>
            <person name="Ng V."/>
            <person name="Clum A."/>
            <person name="Ohm R."/>
            <person name="Martin F."/>
            <person name="Silar P."/>
            <person name="Natvig D."/>
            <person name="Lalanne C."/>
            <person name="Gautier V."/>
            <person name="Ament-Velasquez S.L."/>
            <person name="Kruys A."/>
            <person name="Hutchinson M.I."/>
            <person name="Powell A.J."/>
            <person name="Barry K."/>
            <person name="Miller A.N."/>
            <person name="Grigoriev I.V."/>
            <person name="Debuchy R."/>
            <person name="Gladieux P."/>
            <person name="Thoren M.H."/>
            <person name="Johannesson H."/>
        </authorList>
    </citation>
    <scope>NUCLEOTIDE SEQUENCE</scope>
    <source>
        <strain evidence="1">CBS 990.96</strain>
    </source>
</reference>
<proteinExistence type="predicted"/>
<name>A0AAN6YMT8_9PEZI</name>
<keyword evidence="2" id="KW-1185">Reference proteome</keyword>
<accession>A0AAN6YMT8</accession>
<dbReference type="InterPro" id="IPR036396">
    <property type="entry name" value="Cyt_P450_sf"/>
</dbReference>
<organism evidence="1 2">
    <name type="scientific">Podospora fimiseda</name>
    <dbReference type="NCBI Taxonomy" id="252190"/>
    <lineage>
        <taxon>Eukaryota</taxon>
        <taxon>Fungi</taxon>
        <taxon>Dikarya</taxon>
        <taxon>Ascomycota</taxon>
        <taxon>Pezizomycotina</taxon>
        <taxon>Sordariomycetes</taxon>
        <taxon>Sordariomycetidae</taxon>
        <taxon>Sordariales</taxon>
        <taxon>Podosporaceae</taxon>
        <taxon>Podospora</taxon>
    </lineage>
</organism>
<dbReference type="SUPFAM" id="SSF48264">
    <property type="entry name" value="Cytochrome P450"/>
    <property type="match status" value="1"/>
</dbReference>
<comment type="caution">
    <text evidence="1">The sequence shown here is derived from an EMBL/GenBank/DDBJ whole genome shotgun (WGS) entry which is preliminary data.</text>
</comment>
<gene>
    <name evidence="1" type="ORF">QBC38DRAFT_462089</name>
</gene>
<dbReference type="GO" id="GO:0004497">
    <property type="term" value="F:monooxygenase activity"/>
    <property type="evidence" value="ECO:0007669"/>
    <property type="project" value="InterPro"/>
</dbReference>
<dbReference type="GO" id="GO:0016705">
    <property type="term" value="F:oxidoreductase activity, acting on paired donors, with incorporation or reduction of molecular oxygen"/>
    <property type="evidence" value="ECO:0007669"/>
    <property type="project" value="InterPro"/>
</dbReference>
<reference evidence="1" key="1">
    <citation type="journal article" date="2023" name="Mol. Phylogenet. Evol.">
        <title>Genome-scale phylogeny and comparative genomics of the fungal order Sordariales.</title>
        <authorList>
            <person name="Hensen N."/>
            <person name="Bonometti L."/>
            <person name="Westerberg I."/>
            <person name="Brannstrom I.O."/>
            <person name="Guillou S."/>
            <person name="Cros-Aarteil S."/>
            <person name="Calhoun S."/>
            <person name="Haridas S."/>
            <person name="Kuo A."/>
            <person name="Mondo S."/>
            <person name="Pangilinan J."/>
            <person name="Riley R."/>
            <person name="LaButti K."/>
            <person name="Andreopoulos B."/>
            <person name="Lipzen A."/>
            <person name="Chen C."/>
            <person name="Yan M."/>
            <person name="Daum C."/>
            <person name="Ng V."/>
            <person name="Clum A."/>
            <person name="Steindorff A."/>
            <person name="Ohm R.A."/>
            <person name="Martin F."/>
            <person name="Silar P."/>
            <person name="Natvig D.O."/>
            <person name="Lalanne C."/>
            <person name="Gautier V."/>
            <person name="Ament-Velasquez S.L."/>
            <person name="Kruys A."/>
            <person name="Hutchinson M.I."/>
            <person name="Powell A.J."/>
            <person name="Barry K."/>
            <person name="Miller A.N."/>
            <person name="Grigoriev I.V."/>
            <person name="Debuchy R."/>
            <person name="Gladieux P."/>
            <person name="Hiltunen Thoren M."/>
            <person name="Johannesson H."/>
        </authorList>
    </citation>
    <scope>NUCLEOTIDE SEQUENCE</scope>
    <source>
        <strain evidence="1">CBS 990.96</strain>
    </source>
</reference>
<evidence type="ECO:0000313" key="1">
    <source>
        <dbReference type="EMBL" id="KAK4220891.1"/>
    </source>
</evidence>
<dbReference type="AlphaFoldDB" id="A0AAN6YMT8"/>
<dbReference type="Gene3D" id="1.10.630.10">
    <property type="entry name" value="Cytochrome P450"/>
    <property type="match status" value="1"/>
</dbReference>
<dbReference type="Proteomes" id="UP001301958">
    <property type="component" value="Unassembled WGS sequence"/>
</dbReference>
<sequence>MSHSEKYWKDSERFLPERFLPESFAYLEMSILLAKLIWKYEFELVDRNLEWDKLARNWFLWVKPDLYVRFRERKREEEQG</sequence>
<dbReference type="GO" id="GO:0020037">
    <property type="term" value="F:heme binding"/>
    <property type="evidence" value="ECO:0007669"/>
    <property type="project" value="InterPro"/>
</dbReference>
<dbReference type="GO" id="GO:0005506">
    <property type="term" value="F:iron ion binding"/>
    <property type="evidence" value="ECO:0007669"/>
    <property type="project" value="InterPro"/>
</dbReference>
<protein>
    <submittedName>
        <fullName evidence="1">Uncharacterized protein</fullName>
    </submittedName>
</protein>
<evidence type="ECO:0000313" key="2">
    <source>
        <dbReference type="Proteomes" id="UP001301958"/>
    </source>
</evidence>